<gene>
    <name evidence="1" type="ORF">OMP40_24130</name>
</gene>
<sequence>MDDRQAFDVPIYGERTRVHFRKDLWRRMIAARNDRAGGLVLVETSSSW</sequence>
<dbReference type="Proteomes" id="UP001153404">
    <property type="component" value="Unassembled WGS sequence"/>
</dbReference>
<comment type="caution">
    <text evidence="1">The sequence shown here is derived from an EMBL/GenBank/DDBJ whole genome shotgun (WGS) entry which is preliminary data.</text>
</comment>
<evidence type="ECO:0000313" key="1">
    <source>
        <dbReference type="EMBL" id="MDG0812099.1"/>
    </source>
</evidence>
<keyword evidence="2" id="KW-1185">Reference proteome</keyword>
<name>A0A9X4QV10_9BACL</name>
<dbReference type="RefSeq" id="WP_277535214.1">
    <property type="nucleotide sequence ID" value="NZ_JAPDIA010000008.1"/>
</dbReference>
<accession>A0A9X4QV10</accession>
<dbReference type="EMBL" id="JAPDIA010000008">
    <property type="protein sequence ID" value="MDG0812099.1"/>
    <property type="molecule type" value="Genomic_DNA"/>
</dbReference>
<evidence type="ECO:0000313" key="2">
    <source>
        <dbReference type="Proteomes" id="UP001153404"/>
    </source>
</evidence>
<dbReference type="AlphaFoldDB" id="A0A9X4QV10"/>
<reference evidence="1" key="1">
    <citation type="submission" date="2022-10" db="EMBL/GenBank/DDBJ databases">
        <title>Comparative genomic analysis of Cohnella hashimotonis sp. nov., isolated from the International Space Station.</title>
        <authorList>
            <person name="Simpson A."/>
            <person name="Venkateswaran K."/>
        </authorList>
    </citation>
    <scope>NUCLEOTIDE SEQUENCE</scope>
    <source>
        <strain evidence="1">DSM 28161</strain>
    </source>
</reference>
<organism evidence="1 2">
    <name type="scientific">Cohnella rhizosphaerae</name>
    <dbReference type="NCBI Taxonomy" id="1457232"/>
    <lineage>
        <taxon>Bacteria</taxon>
        <taxon>Bacillati</taxon>
        <taxon>Bacillota</taxon>
        <taxon>Bacilli</taxon>
        <taxon>Bacillales</taxon>
        <taxon>Paenibacillaceae</taxon>
        <taxon>Cohnella</taxon>
    </lineage>
</organism>
<protein>
    <submittedName>
        <fullName evidence="1">Uncharacterized protein</fullName>
    </submittedName>
</protein>
<proteinExistence type="predicted"/>